<dbReference type="PATRIC" id="fig|1162668.3.peg.2229"/>
<evidence type="ECO:0000259" key="5">
    <source>
        <dbReference type="Pfam" id="PF05193"/>
    </source>
</evidence>
<dbReference type="InterPro" id="IPR001431">
    <property type="entry name" value="Pept_M16_Zn_BS"/>
</dbReference>
<reference evidence="7" key="2">
    <citation type="submission" date="2012-03" db="EMBL/GenBank/DDBJ databases">
        <title>The complete genome sequence of the pioneer microbe on fresh volcanic deposit, Leptospirillum ferrooxidans strain C2-3.</title>
        <authorList>
            <person name="Fujimura R."/>
            <person name="Sato Y."/>
            <person name="Nishizawa T."/>
            <person name="Nanba K."/>
            <person name="Oshima K."/>
            <person name="Hattori M."/>
            <person name="Kamijo T."/>
            <person name="Ohta H."/>
        </authorList>
    </citation>
    <scope>NUCLEOTIDE SEQUENCE [LARGE SCALE GENOMIC DNA]</scope>
    <source>
        <strain evidence="7">C2-3</strain>
    </source>
</reference>
<protein>
    <submittedName>
        <fullName evidence="6">Putative peptidase M16</fullName>
    </submittedName>
</protein>
<dbReference type="AlphaFoldDB" id="I0IQK3"/>
<dbReference type="eggNOG" id="COG0612">
    <property type="taxonomic scope" value="Bacteria"/>
</dbReference>
<comment type="cofactor">
    <cofactor evidence="1">
        <name>Zn(2+)</name>
        <dbReference type="ChEBI" id="CHEBI:29105"/>
    </cofactor>
</comment>
<evidence type="ECO:0000256" key="3">
    <source>
        <dbReference type="RuleBase" id="RU004447"/>
    </source>
</evidence>
<evidence type="ECO:0000259" key="4">
    <source>
        <dbReference type="Pfam" id="PF00675"/>
    </source>
</evidence>
<dbReference type="Pfam" id="PF00675">
    <property type="entry name" value="Peptidase_M16"/>
    <property type="match status" value="1"/>
</dbReference>
<dbReference type="STRING" id="1162668.LFE_1874"/>
<accession>I0IQK3</accession>
<evidence type="ECO:0000313" key="7">
    <source>
        <dbReference type="Proteomes" id="UP000007382"/>
    </source>
</evidence>
<gene>
    <name evidence="6" type="ordered locus">LFE_1874</name>
</gene>
<proteinExistence type="inferred from homology"/>
<dbReference type="PANTHER" id="PTHR11851">
    <property type="entry name" value="METALLOPROTEASE"/>
    <property type="match status" value="1"/>
</dbReference>
<dbReference type="GO" id="GO:0006508">
    <property type="term" value="P:proteolysis"/>
    <property type="evidence" value="ECO:0007669"/>
    <property type="project" value="InterPro"/>
</dbReference>
<dbReference type="InterPro" id="IPR007863">
    <property type="entry name" value="Peptidase_M16_C"/>
</dbReference>
<dbReference type="Proteomes" id="UP000007382">
    <property type="component" value="Chromosome"/>
</dbReference>
<keyword evidence="7" id="KW-1185">Reference proteome</keyword>
<organism evidence="6 7">
    <name type="scientific">Leptospirillum ferrooxidans (strain C2-3)</name>
    <dbReference type="NCBI Taxonomy" id="1162668"/>
    <lineage>
        <taxon>Bacteria</taxon>
        <taxon>Pseudomonadati</taxon>
        <taxon>Nitrospirota</taxon>
        <taxon>Nitrospiria</taxon>
        <taxon>Nitrospirales</taxon>
        <taxon>Nitrospiraceae</taxon>
        <taxon>Leptospirillum</taxon>
    </lineage>
</organism>
<dbReference type="InterPro" id="IPR050361">
    <property type="entry name" value="MPP/UQCRC_Complex"/>
</dbReference>
<dbReference type="EMBL" id="AP012342">
    <property type="protein sequence ID" value="BAM07552.1"/>
    <property type="molecule type" value="Genomic_DNA"/>
</dbReference>
<evidence type="ECO:0000313" key="6">
    <source>
        <dbReference type="EMBL" id="BAM07552.1"/>
    </source>
</evidence>
<dbReference type="KEGG" id="lfc:LFE_1874"/>
<dbReference type="GO" id="GO:0046872">
    <property type="term" value="F:metal ion binding"/>
    <property type="evidence" value="ECO:0007669"/>
    <property type="project" value="InterPro"/>
</dbReference>
<evidence type="ECO:0000256" key="1">
    <source>
        <dbReference type="ARBA" id="ARBA00001947"/>
    </source>
</evidence>
<dbReference type="HOGENOM" id="CLU_009902_1_0_0"/>
<reference evidence="6 7" key="1">
    <citation type="journal article" date="2012" name="J. Bacteriol.">
        <title>Complete Genome Sequence of Leptospirillum ferrooxidans Strain C2-3, Isolated from a Fresh Volcanic Ash Deposit on the Island of Miyake, Japan.</title>
        <authorList>
            <person name="Fujimura R."/>
            <person name="Sato Y."/>
            <person name="Nishizawa T."/>
            <person name="Oshima K."/>
            <person name="Kim S.-W."/>
            <person name="Hattori M."/>
            <person name="Kamijo T."/>
            <person name="Ohta H."/>
        </authorList>
    </citation>
    <scope>NUCLEOTIDE SEQUENCE [LARGE SCALE GENOMIC DNA]</scope>
    <source>
        <strain evidence="6 7">C2-3</strain>
    </source>
</reference>
<dbReference type="Pfam" id="PF05193">
    <property type="entry name" value="Peptidase_M16_C"/>
    <property type="match status" value="1"/>
</dbReference>
<dbReference type="GO" id="GO:0004222">
    <property type="term" value="F:metalloendopeptidase activity"/>
    <property type="evidence" value="ECO:0007669"/>
    <property type="project" value="InterPro"/>
</dbReference>
<dbReference type="PROSITE" id="PS00143">
    <property type="entry name" value="INSULINASE"/>
    <property type="match status" value="1"/>
</dbReference>
<dbReference type="InterPro" id="IPR011765">
    <property type="entry name" value="Pept_M16_N"/>
</dbReference>
<comment type="similarity">
    <text evidence="2 3">Belongs to the peptidase M16 family.</text>
</comment>
<feature type="domain" description="Peptidase M16 N-terminal" evidence="4">
    <location>
        <begin position="67"/>
        <end position="211"/>
    </location>
</feature>
<dbReference type="Gene3D" id="3.30.830.10">
    <property type="entry name" value="Metalloenzyme, LuxS/M16 peptidase-like"/>
    <property type="match status" value="2"/>
</dbReference>
<sequence>MSKKSILKDCLFIKRKPVRNAGIMGTRSLFLGILALWVLIVAPFSAEADQPYTPKPKIHVFPNGLRLITVENPYSPIVTFQIWYKVGSIDEHQPKTGISHFLEHMMFTGTPKFPHGVLDQKVNDVGGQSNAFTNYDFTAFFENLPPGNLPLSFAIESDRMKNLSLKKSQIERERKIVLEERRNDYDDPTQLLVERVYARAFVVHPYHNPVIGWEDDIKRITQKDLRNYYHQNYMPNNSTIVIVGPVKASDMVRQVGDAFGSIPRGTLPRRHIHLDRPQKKLQVVILHKPAMLPVTMLAFHAPNFKNPDQYPLTVLSALLSGGRSSILYRKMVYEHPVAVDAEGSYDPLTQGPSLFYFYAQGMPKTTPPFLKKELTSVINSLKTHPVSQSALDRAKKGLVSEFLMSQESTFGMGMLLGEMATLGVPMTYLDDYVKNIQAVTPSEITRVAQKYLNSHSETIGYLYPSGKPKRPVFRKPGSLVR</sequence>
<dbReference type="InterPro" id="IPR011249">
    <property type="entry name" value="Metalloenz_LuxS/M16"/>
</dbReference>
<dbReference type="RefSeq" id="WP_014450036.1">
    <property type="nucleotide sequence ID" value="NC_017094.1"/>
</dbReference>
<name>I0IQK3_LEPFC</name>
<dbReference type="PANTHER" id="PTHR11851:SF49">
    <property type="entry name" value="MITOCHONDRIAL-PROCESSING PEPTIDASE SUBUNIT ALPHA"/>
    <property type="match status" value="1"/>
</dbReference>
<evidence type="ECO:0000256" key="2">
    <source>
        <dbReference type="ARBA" id="ARBA00007261"/>
    </source>
</evidence>
<dbReference type="SUPFAM" id="SSF63411">
    <property type="entry name" value="LuxS/MPP-like metallohydrolase"/>
    <property type="match status" value="2"/>
</dbReference>
<feature type="domain" description="Peptidase M16 C-terminal" evidence="5">
    <location>
        <begin position="220"/>
        <end position="398"/>
    </location>
</feature>